<gene>
    <name evidence="1" type="ORF">CEXT_188211</name>
</gene>
<accession>A0AAV4TZT7</accession>
<proteinExistence type="predicted"/>
<evidence type="ECO:0000313" key="2">
    <source>
        <dbReference type="Proteomes" id="UP001054945"/>
    </source>
</evidence>
<dbReference type="EMBL" id="BPLR01012010">
    <property type="protein sequence ID" value="GIY50688.1"/>
    <property type="molecule type" value="Genomic_DNA"/>
</dbReference>
<comment type="caution">
    <text evidence="1">The sequence shown here is derived from an EMBL/GenBank/DDBJ whole genome shotgun (WGS) entry which is preliminary data.</text>
</comment>
<organism evidence="1 2">
    <name type="scientific">Caerostris extrusa</name>
    <name type="common">Bark spider</name>
    <name type="synonym">Caerostris bankana</name>
    <dbReference type="NCBI Taxonomy" id="172846"/>
    <lineage>
        <taxon>Eukaryota</taxon>
        <taxon>Metazoa</taxon>
        <taxon>Ecdysozoa</taxon>
        <taxon>Arthropoda</taxon>
        <taxon>Chelicerata</taxon>
        <taxon>Arachnida</taxon>
        <taxon>Araneae</taxon>
        <taxon>Araneomorphae</taxon>
        <taxon>Entelegynae</taxon>
        <taxon>Araneoidea</taxon>
        <taxon>Araneidae</taxon>
        <taxon>Caerostris</taxon>
    </lineage>
</organism>
<reference evidence="1 2" key="1">
    <citation type="submission" date="2021-06" db="EMBL/GenBank/DDBJ databases">
        <title>Caerostris extrusa draft genome.</title>
        <authorList>
            <person name="Kono N."/>
            <person name="Arakawa K."/>
        </authorList>
    </citation>
    <scope>NUCLEOTIDE SEQUENCE [LARGE SCALE GENOMIC DNA]</scope>
</reference>
<sequence length="79" mass="8945">MGEEFPLPEASCIFPPDLRINNVLGDYSPCCFASPYTPSIQVKINSVLFCKQIELSKLLVDICILKRYAIFNSNYLILL</sequence>
<name>A0AAV4TZT7_CAEEX</name>
<protein>
    <submittedName>
        <fullName evidence="1">Uncharacterized protein</fullName>
    </submittedName>
</protein>
<dbReference type="Proteomes" id="UP001054945">
    <property type="component" value="Unassembled WGS sequence"/>
</dbReference>
<keyword evidence="2" id="KW-1185">Reference proteome</keyword>
<evidence type="ECO:0000313" key="1">
    <source>
        <dbReference type="EMBL" id="GIY50688.1"/>
    </source>
</evidence>
<dbReference type="AlphaFoldDB" id="A0AAV4TZT7"/>